<dbReference type="Proteomes" id="UP000261174">
    <property type="component" value="Unassembled WGS sequence"/>
</dbReference>
<evidence type="ECO:0000313" key="4">
    <source>
        <dbReference type="EMBL" id="RFM31383.1"/>
    </source>
</evidence>
<keyword evidence="4" id="KW-0238">DNA-binding</keyword>
<dbReference type="Gene3D" id="3.40.50.2300">
    <property type="match status" value="1"/>
</dbReference>
<dbReference type="Pfam" id="PF00072">
    <property type="entry name" value="Response_reg"/>
    <property type="match status" value="1"/>
</dbReference>
<sequence length="250" mass="29314">MNVIIIEDERKTARELQDILTSIDSEIRILGVLPSVASAIRWFRENPAPDLIFSDIQLGDGLCFEIYREVAVNAPIIFCTAFDQYAIQSFESNSIDYILKPLEEAVVERSLKKYHRIKDHFNTYQQSLNKAMTQVESAYRQTILVHYREKMVPVKVADLAFIHAANGVVTLHTRNGQDYTIQYTIDQLENMLNRNDFFRANRQFILHRESITDIEHYFNRRLIIKTNCKTPEKIIVSRLKAQDFLRWIEL</sequence>
<dbReference type="PROSITE" id="PS50110">
    <property type="entry name" value="RESPONSE_REGULATORY"/>
    <property type="match status" value="1"/>
</dbReference>
<feature type="domain" description="Response regulatory" evidence="2">
    <location>
        <begin position="2"/>
        <end position="115"/>
    </location>
</feature>
<name>A0A3E1NTY8_9BACT</name>
<comment type="caution">
    <text evidence="4">The sequence shown here is derived from an EMBL/GenBank/DDBJ whole genome shotgun (WGS) entry which is preliminary data.</text>
</comment>
<proteinExistence type="predicted"/>
<reference evidence="4 5" key="1">
    <citation type="submission" date="2018-08" db="EMBL/GenBank/DDBJ databases">
        <title>Chitinophaga sp. K20C18050901, a novel bacterium isolated from forest soil.</title>
        <authorList>
            <person name="Wang C."/>
        </authorList>
    </citation>
    <scope>NUCLEOTIDE SEQUENCE [LARGE SCALE GENOMIC DNA]</scope>
    <source>
        <strain evidence="4 5">K20C18050901</strain>
    </source>
</reference>
<dbReference type="RefSeq" id="WP_116856881.1">
    <property type="nucleotide sequence ID" value="NZ_QTJV01000014.1"/>
</dbReference>
<dbReference type="Pfam" id="PF04397">
    <property type="entry name" value="LytTR"/>
    <property type="match status" value="1"/>
</dbReference>
<dbReference type="GO" id="GO:0000156">
    <property type="term" value="F:phosphorelay response regulator activity"/>
    <property type="evidence" value="ECO:0007669"/>
    <property type="project" value="InterPro"/>
</dbReference>
<dbReference type="PANTHER" id="PTHR37299">
    <property type="entry name" value="TRANSCRIPTIONAL REGULATOR-RELATED"/>
    <property type="match status" value="1"/>
</dbReference>
<evidence type="ECO:0000259" key="3">
    <source>
        <dbReference type="PROSITE" id="PS50930"/>
    </source>
</evidence>
<dbReference type="InterPro" id="IPR011006">
    <property type="entry name" value="CheY-like_superfamily"/>
</dbReference>
<dbReference type="Gene3D" id="2.40.50.1020">
    <property type="entry name" value="LytTr DNA-binding domain"/>
    <property type="match status" value="1"/>
</dbReference>
<evidence type="ECO:0000313" key="5">
    <source>
        <dbReference type="Proteomes" id="UP000261174"/>
    </source>
</evidence>
<dbReference type="GO" id="GO:0003677">
    <property type="term" value="F:DNA binding"/>
    <property type="evidence" value="ECO:0007669"/>
    <property type="project" value="UniProtKB-KW"/>
</dbReference>
<dbReference type="PROSITE" id="PS50930">
    <property type="entry name" value="HTH_LYTTR"/>
    <property type="match status" value="1"/>
</dbReference>
<dbReference type="AlphaFoldDB" id="A0A3E1NTY8"/>
<gene>
    <name evidence="4" type="ORF">DXN04_28810</name>
</gene>
<dbReference type="SUPFAM" id="SSF52172">
    <property type="entry name" value="CheY-like"/>
    <property type="match status" value="1"/>
</dbReference>
<evidence type="ECO:0000259" key="2">
    <source>
        <dbReference type="PROSITE" id="PS50110"/>
    </source>
</evidence>
<dbReference type="SMART" id="SM00448">
    <property type="entry name" value="REC"/>
    <property type="match status" value="1"/>
</dbReference>
<feature type="modified residue" description="4-aspartylphosphate" evidence="1">
    <location>
        <position position="55"/>
    </location>
</feature>
<accession>A0A3E1NTY8</accession>
<dbReference type="OrthoDB" id="2168082at2"/>
<feature type="domain" description="HTH LytTR-type" evidence="3">
    <location>
        <begin position="143"/>
        <end position="250"/>
    </location>
</feature>
<organism evidence="4 5">
    <name type="scientific">Chitinophaga silvisoli</name>
    <dbReference type="NCBI Taxonomy" id="2291814"/>
    <lineage>
        <taxon>Bacteria</taxon>
        <taxon>Pseudomonadati</taxon>
        <taxon>Bacteroidota</taxon>
        <taxon>Chitinophagia</taxon>
        <taxon>Chitinophagales</taxon>
        <taxon>Chitinophagaceae</taxon>
        <taxon>Chitinophaga</taxon>
    </lineage>
</organism>
<dbReference type="SMART" id="SM00850">
    <property type="entry name" value="LytTR"/>
    <property type="match status" value="1"/>
</dbReference>
<dbReference type="EMBL" id="QTJV01000014">
    <property type="protein sequence ID" value="RFM31383.1"/>
    <property type="molecule type" value="Genomic_DNA"/>
</dbReference>
<dbReference type="InterPro" id="IPR007492">
    <property type="entry name" value="LytTR_DNA-bd_dom"/>
</dbReference>
<protein>
    <submittedName>
        <fullName evidence="4">DNA-binding response regulator</fullName>
    </submittedName>
</protein>
<dbReference type="InterPro" id="IPR001789">
    <property type="entry name" value="Sig_transdc_resp-reg_receiver"/>
</dbReference>
<keyword evidence="1" id="KW-0597">Phosphoprotein</keyword>
<dbReference type="PANTHER" id="PTHR37299:SF1">
    <property type="entry name" value="STAGE 0 SPORULATION PROTEIN A HOMOLOG"/>
    <property type="match status" value="1"/>
</dbReference>
<dbReference type="InterPro" id="IPR046947">
    <property type="entry name" value="LytR-like"/>
</dbReference>
<evidence type="ECO:0000256" key="1">
    <source>
        <dbReference type="PROSITE-ProRule" id="PRU00169"/>
    </source>
</evidence>
<keyword evidence="5" id="KW-1185">Reference proteome</keyword>